<accession>A0A919AHA0</accession>
<reference evidence="1" key="2">
    <citation type="submission" date="2020-09" db="EMBL/GenBank/DDBJ databases">
        <authorList>
            <person name="Sun Q."/>
            <person name="Ohkuma M."/>
        </authorList>
    </citation>
    <scope>NUCLEOTIDE SEQUENCE</scope>
    <source>
        <strain evidence="1">JCM 4477</strain>
    </source>
</reference>
<evidence type="ECO:0000313" key="1">
    <source>
        <dbReference type="EMBL" id="GHF06375.1"/>
    </source>
</evidence>
<protein>
    <recommendedName>
        <fullName evidence="3">DNA primase/polymerase bifunctional N-terminal domain-containing protein</fullName>
    </recommendedName>
</protein>
<dbReference type="AlphaFoldDB" id="A0A919AHA0"/>
<comment type="caution">
    <text evidence="1">The sequence shown here is derived from an EMBL/GenBank/DDBJ whole genome shotgun (WGS) entry which is preliminary data.</text>
</comment>
<dbReference type="EMBL" id="BNBI01000007">
    <property type="protein sequence ID" value="GHF06375.1"/>
    <property type="molecule type" value="Genomic_DNA"/>
</dbReference>
<proteinExistence type="predicted"/>
<name>A0A919AHA0_9ACTN</name>
<keyword evidence="2" id="KW-1185">Reference proteome</keyword>
<organism evidence="1 2">
    <name type="scientific">Streptomyces fumanus</name>
    <dbReference type="NCBI Taxonomy" id="67302"/>
    <lineage>
        <taxon>Bacteria</taxon>
        <taxon>Bacillati</taxon>
        <taxon>Actinomycetota</taxon>
        <taxon>Actinomycetes</taxon>
        <taxon>Kitasatosporales</taxon>
        <taxon>Streptomycetaceae</taxon>
        <taxon>Streptomyces</taxon>
    </lineage>
</organism>
<dbReference type="Proteomes" id="UP000630718">
    <property type="component" value="Unassembled WGS sequence"/>
</dbReference>
<sequence length="211" mass="22991">MPSTPEDRDFPAAQRVEAEPGALAHTTADRQLTVEAWLLSTHPSPRHARTEWIRHGVALFPLGDLFSAIRLPGRLVQALAASTDPTDADAFLADALDGSPVICDMHGPRYYVLVPASVPRTWHDAADDWRKDDVECLGRNAYLGVPHPSATRFPEHGIASYWSVPMASVGELCAPLTVARLIAAGVHVLADQETAWPMDAPLVPRAARDRR</sequence>
<dbReference type="RefSeq" id="WP_190205147.1">
    <property type="nucleotide sequence ID" value="NZ_BNBI01000007.1"/>
</dbReference>
<gene>
    <name evidence="1" type="ORF">GCM10018772_34130</name>
</gene>
<reference evidence="1" key="1">
    <citation type="journal article" date="2014" name="Int. J. Syst. Evol. Microbiol.">
        <title>Complete genome sequence of Corynebacterium casei LMG S-19264T (=DSM 44701T), isolated from a smear-ripened cheese.</title>
        <authorList>
            <consortium name="US DOE Joint Genome Institute (JGI-PGF)"/>
            <person name="Walter F."/>
            <person name="Albersmeier A."/>
            <person name="Kalinowski J."/>
            <person name="Ruckert C."/>
        </authorList>
    </citation>
    <scope>NUCLEOTIDE SEQUENCE</scope>
    <source>
        <strain evidence="1">JCM 4477</strain>
    </source>
</reference>
<evidence type="ECO:0008006" key="3">
    <source>
        <dbReference type="Google" id="ProtNLM"/>
    </source>
</evidence>
<evidence type="ECO:0000313" key="2">
    <source>
        <dbReference type="Proteomes" id="UP000630718"/>
    </source>
</evidence>